<dbReference type="AlphaFoldDB" id="M2N0K6"/>
<evidence type="ECO:0000313" key="2">
    <source>
        <dbReference type="Proteomes" id="UP000011761"/>
    </source>
</evidence>
<dbReference type="EMBL" id="KB445562">
    <property type="protein sequence ID" value="EMC92155.1"/>
    <property type="molecule type" value="Genomic_DNA"/>
</dbReference>
<dbReference type="KEGG" id="bcom:BAUCODRAFT_38181"/>
<dbReference type="RefSeq" id="XP_007680346.1">
    <property type="nucleotide sequence ID" value="XM_007682156.1"/>
</dbReference>
<proteinExistence type="predicted"/>
<dbReference type="Proteomes" id="UP000011761">
    <property type="component" value="Unassembled WGS sequence"/>
</dbReference>
<dbReference type="HOGENOM" id="CLU_2512276_0_0_1"/>
<reference evidence="1 2" key="1">
    <citation type="journal article" date="2012" name="PLoS Pathog.">
        <title>Diverse lifestyles and strategies of plant pathogenesis encoded in the genomes of eighteen Dothideomycetes fungi.</title>
        <authorList>
            <person name="Ohm R.A."/>
            <person name="Feau N."/>
            <person name="Henrissat B."/>
            <person name="Schoch C.L."/>
            <person name="Horwitz B.A."/>
            <person name="Barry K.W."/>
            <person name="Condon B.J."/>
            <person name="Copeland A.C."/>
            <person name="Dhillon B."/>
            <person name="Glaser F."/>
            <person name="Hesse C.N."/>
            <person name="Kosti I."/>
            <person name="LaButti K."/>
            <person name="Lindquist E.A."/>
            <person name="Lucas S."/>
            <person name="Salamov A.A."/>
            <person name="Bradshaw R.E."/>
            <person name="Ciuffetti L."/>
            <person name="Hamelin R.C."/>
            <person name="Kema G.H.J."/>
            <person name="Lawrence C."/>
            <person name="Scott J.A."/>
            <person name="Spatafora J.W."/>
            <person name="Turgeon B.G."/>
            <person name="de Wit P.J.G.M."/>
            <person name="Zhong S."/>
            <person name="Goodwin S.B."/>
            <person name="Grigoriev I.V."/>
        </authorList>
    </citation>
    <scope>NUCLEOTIDE SEQUENCE [LARGE SCALE GENOMIC DNA]</scope>
    <source>
        <strain evidence="1 2">UAMH 10762</strain>
    </source>
</reference>
<name>M2N0K6_BAUPA</name>
<accession>M2N0K6</accession>
<evidence type="ECO:0000313" key="1">
    <source>
        <dbReference type="EMBL" id="EMC92155.1"/>
    </source>
</evidence>
<protein>
    <submittedName>
        <fullName evidence="1">Uncharacterized protein</fullName>
    </submittedName>
</protein>
<organism evidence="1 2">
    <name type="scientific">Baudoinia panamericana (strain UAMH 10762)</name>
    <name type="common">Angels' share fungus</name>
    <name type="synonym">Baudoinia compniacensis (strain UAMH 10762)</name>
    <dbReference type="NCBI Taxonomy" id="717646"/>
    <lineage>
        <taxon>Eukaryota</taxon>
        <taxon>Fungi</taxon>
        <taxon>Dikarya</taxon>
        <taxon>Ascomycota</taxon>
        <taxon>Pezizomycotina</taxon>
        <taxon>Dothideomycetes</taxon>
        <taxon>Dothideomycetidae</taxon>
        <taxon>Mycosphaerellales</taxon>
        <taxon>Teratosphaeriaceae</taxon>
        <taxon>Baudoinia</taxon>
    </lineage>
</organism>
<keyword evidence="2" id="KW-1185">Reference proteome</keyword>
<gene>
    <name evidence="1" type="ORF">BAUCODRAFT_38181</name>
</gene>
<dbReference type="GeneID" id="19113453"/>
<sequence>MGARMPTLSSLRIRRQSLGSQEITQTPLHWWFVRRNHFLSRITPRDSSVSFSSRHKCISTYLQARGYACDAVTHAVVLPLCADGS</sequence>